<sequence length="154" mass="17083">MHRLTFTSEHHIDAPPERVFAAMANPEGFGDWMQGFVRAERVTPGDFGVGTEFRETRKMFGREATEHFEVTTCEPGKRLGLRVDGTKGTTGKGEYRFVYDFEPAGTGTLLRTSAVIEMPGGLFTKIIGKLMGGAFKKACDKDLDALKAYVERAR</sequence>
<dbReference type="InterPro" id="IPR019587">
    <property type="entry name" value="Polyketide_cyclase/dehydratase"/>
</dbReference>
<gene>
    <name evidence="1" type="ORF">GF068_15960</name>
</gene>
<dbReference type="Gene3D" id="3.30.530.20">
    <property type="match status" value="1"/>
</dbReference>
<dbReference type="InterPro" id="IPR023393">
    <property type="entry name" value="START-like_dom_sf"/>
</dbReference>
<evidence type="ECO:0008006" key="3">
    <source>
        <dbReference type="Google" id="ProtNLM"/>
    </source>
</evidence>
<protein>
    <recommendedName>
        <fullName evidence="3">SRPBCC family protein</fullName>
    </recommendedName>
</protein>
<evidence type="ECO:0000313" key="1">
    <source>
        <dbReference type="EMBL" id="MRG93396.1"/>
    </source>
</evidence>
<dbReference type="OrthoDB" id="4773254at2"/>
<keyword evidence="2" id="KW-1185">Reference proteome</keyword>
<dbReference type="RefSeq" id="WP_153820232.1">
    <property type="nucleotide sequence ID" value="NZ_WJIE01000004.1"/>
</dbReference>
<reference evidence="1 2" key="1">
    <citation type="submission" date="2019-10" db="EMBL/GenBank/DDBJ databases">
        <title>A soil myxobacterium in the family Polyangiaceae.</title>
        <authorList>
            <person name="Li Y."/>
            <person name="Wang J."/>
        </authorList>
    </citation>
    <scope>NUCLEOTIDE SEQUENCE [LARGE SCALE GENOMIC DNA]</scope>
    <source>
        <strain evidence="1 2">DSM 14734</strain>
    </source>
</reference>
<evidence type="ECO:0000313" key="2">
    <source>
        <dbReference type="Proteomes" id="UP000440224"/>
    </source>
</evidence>
<comment type="caution">
    <text evidence="1">The sequence shown here is derived from an EMBL/GenBank/DDBJ whole genome shotgun (WGS) entry which is preliminary data.</text>
</comment>
<organism evidence="1 2">
    <name type="scientific">Polyangium spumosum</name>
    <dbReference type="NCBI Taxonomy" id="889282"/>
    <lineage>
        <taxon>Bacteria</taxon>
        <taxon>Pseudomonadati</taxon>
        <taxon>Myxococcota</taxon>
        <taxon>Polyangia</taxon>
        <taxon>Polyangiales</taxon>
        <taxon>Polyangiaceae</taxon>
        <taxon>Polyangium</taxon>
    </lineage>
</organism>
<proteinExistence type="predicted"/>
<dbReference type="AlphaFoldDB" id="A0A6N7PRF5"/>
<dbReference type="SUPFAM" id="SSF55961">
    <property type="entry name" value="Bet v1-like"/>
    <property type="match status" value="1"/>
</dbReference>
<dbReference type="EMBL" id="WJIE01000004">
    <property type="protein sequence ID" value="MRG93396.1"/>
    <property type="molecule type" value="Genomic_DNA"/>
</dbReference>
<dbReference type="Proteomes" id="UP000440224">
    <property type="component" value="Unassembled WGS sequence"/>
</dbReference>
<dbReference type="Pfam" id="PF10604">
    <property type="entry name" value="Polyketide_cyc2"/>
    <property type="match status" value="1"/>
</dbReference>
<name>A0A6N7PRF5_9BACT</name>
<accession>A0A6N7PRF5</accession>